<feature type="domain" description="MIR" evidence="2">
    <location>
        <begin position="176"/>
        <end position="230"/>
    </location>
</feature>
<organism evidence="3 4">
    <name type="scientific">Cymbomonas tetramitiformis</name>
    <dbReference type="NCBI Taxonomy" id="36881"/>
    <lineage>
        <taxon>Eukaryota</taxon>
        <taxon>Viridiplantae</taxon>
        <taxon>Chlorophyta</taxon>
        <taxon>Pyramimonadophyceae</taxon>
        <taxon>Pyramimonadales</taxon>
        <taxon>Pyramimonadaceae</taxon>
        <taxon>Cymbomonas</taxon>
    </lineage>
</organism>
<dbReference type="InterPro" id="IPR016093">
    <property type="entry name" value="MIR_motif"/>
</dbReference>
<dbReference type="PANTHER" id="PTHR13715:SF99">
    <property type="entry name" value="INOSITOL 1,4,5-TRISPHOSPHATE RECEPTOR-LIKE PROTEIN A"/>
    <property type="match status" value="1"/>
</dbReference>
<gene>
    <name evidence="3" type="ORF">CYMTET_19744</name>
</gene>
<dbReference type="EMBL" id="LGRX02009261">
    <property type="protein sequence ID" value="KAK3271931.1"/>
    <property type="molecule type" value="Genomic_DNA"/>
</dbReference>
<keyword evidence="1" id="KW-0677">Repeat</keyword>
<evidence type="ECO:0000256" key="1">
    <source>
        <dbReference type="ARBA" id="ARBA00022737"/>
    </source>
</evidence>
<sequence>METSDDFGAAATSGESDRVRIGDEILLSVHEPWLSTEDAFGFICATTDFRSCVVHSLQPEVKVPHSMMYTQFFIYPKMSHNVLKEIARHMPKPPSEIEILRALRSYDSADVPDLDHTDIRTEKVSNLTSTSLAVLDVRGTGRSSIEEDIQAAIKMCLPKFEEEYLANIMELKRISGQSLVFGDVVQLRHRLSGRYLTINQNAASLEEQDCMRMTLEDFGGRSSWFRILPGFRSKTQGEPVLYDDPVLFQSVDAAHNIHVASCGSQIRTCIQPSRRILQRRATMSLMRKSESPWEGITLVRPLTANTACPHHRRRARLLFSAGTQSTVAPFMRANHADALVHERHRPRQ</sequence>
<dbReference type="PANTHER" id="PTHR13715">
    <property type="entry name" value="RYANODINE RECEPTOR AND IP3 RECEPTOR"/>
    <property type="match status" value="1"/>
</dbReference>
<dbReference type="PROSITE" id="PS50919">
    <property type="entry name" value="MIR"/>
    <property type="match status" value="1"/>
</dbReference>
<protein>
    <recommendedName>
        <fullName evidence="2">MIR domain-containing protein</fullName>
    </recommendedName>
</protein>
<dbReference type="Proteomes" id="UP001190700">
    <property type="component" value="Unassembled WGS sequence"/>
</dbReference>
<proteinExistence type="predicted"/>
<dbReference type="Pfam" id="PF08709">
    <property type="entry name" value="Ins145_P3_rec"/>
    <property type="match status" value="1"/>
</dbReference>
<dbReference type="Gene3D" id="2.80.10.50">
    <property type="match status" value="1"/>
</dbReference>
<evidence type="ECO:0000259" key="2">
    <source>
        <dbReference type="PROSITE" id="PS50919"/>
    </source>
</evidence>
<dbReference type="InterPro" id="IPR014821">
    <property type="entry name" value="Ins145_P3_rcpt"/>
</dbReference>
<comment type="caution">
    <text evidence="3">The sequence shown here is derived from an EMBL/GenBank/DDBJ whole genome shotgun (WGS) entry which is preliminary data.</text>
</comment>
<reference evidence="3 4" key="1">
    <citation type="journal article" date="2015" name="Genome Biol. Evol.">
        <title>Comparative Genomics of a Bacterivorous Green Alga Reveals Evolutionary Causalities and Consequences of Phago-Mixotrophic Mode of Nutrition.</title>
        <authorList>
            <person name="Burns J.A."/>
            <person name="Paasch A."/>
            <person name="Narechania A."/>
            <person name="Kim E."/>
        </authorList>
    </citation>
    <scope>NUCLEOTIDE SEQUENCE [LARGE SCALE GENOMIC DNA]</scope>
    <source>
        <strain evidence="3 4">PLY_AMNH</strain>
    </source>
</reference>
<evidence type="ECO:0000313" key="4">
    <source>
        <dbReference type="Proteomes" id="UP001190700"/>
    </source>
</evidence>
<dbReference type="AlphaFoldDB" id="A0AAE0G5G8"/>
<keyword evidence="4" id="KW-1185">Reference proteome</keyword>
<dbReference type="InterPro" id="IPR015925">
    <property type="entry name" value="Ryanodine_IP3_receptor"/>
</dbReference>
<evidence type="ECO:0000313" key="3">
    <source>
        <dbReference type="EMBL" id="KAK3271931.1"/>
    </source>
</evidence>
<dbReference type="SUPFAM" id="SSF82109">
    <property type="entry name" value="MIR domain"/>
    <property type="match status" value="1"/>
</dbReference>
<accession>A0AAE0G5G8</accession>
<dbReference type="SMART" id="SM00472">
    <property type="entry name" value="MIR"/>
    <property type="match status" value="1"/>
</dbReference>
<dbReference type="GO" id="GO:0006816">
    <property type="term" value="P:calcium ion transport"/>
    <property type="evidence" value="ECO:0007669"/>
    <property type="project" value="InterPro"/>
</dbReference>
<name>A0AAE0G5G8_9CHLO</name>
<dbReference type="InterPro" id="IPR036300">
    <property type="entry name" value="MIR_dom_sf"/>
</dbReference>